<feature type="domain" description="Solute-binding protein family 5" evidence="5">
    <location>
        <begin position="1"/>
        <end position="265"/>
    </location>
</feature>
<dbReference type="Gene3D" id="3.10.105.10">
    <property type="entry name" value="Dipeptide-binding Protein, Domain 3"/>
    <property type="match status" value="1"/>
</dbReference>
<evidence type="ECO:0000256" key="4">
    <source>
        <dbReference type="ARBA" id="ARBA00022729"/>
    </source>
</evidence>
<dbReference type="PANTHER" id="PTHR30290">
    <property type="entry name" value="PERIPLASMIC BINDING COMPONENT OF ABC TRANSPORTER"/>
    <property type="match status" value="1"/>
</dbReference>
<dbReference type="AlphaFoldDB" id="A0A645DK23"/>
<sequence>MVYNGPYTITSWQKGAKLTLKKNDKYYDKDAVKTDEVNLSVIKEMQTRYQMLMNKEIDAVAVTGEYIDKLKKDVEAGKISGIGQADPVSFYMIFNQTGKNKLLTNPKIRLAFSIAIDRETYVNKIYKRGFVAYGVVSPLIKTGDVEYRNKVEEPLKEVIAQKKDPKALFIEGLKELGLDPDPSKHTVRYLPQDSSAFDKQAAEFFQNQWKSKIGVNVQLDSAASFADYLKKTQDGNFEIAMSGWGADFNDPDSFIGLFQKDNGNNYGKYNSAKYEELLKKIQNETDNTKRLELFAQAEKLLINEDAGIAPIFYKDRRNFFQNSVKGLQHPAFGPTYELKWVYTEGK</sequence>
<dbReference type="Gene3D" id="3.40.190.10">
    <property type="entry name" value="Periplasmic binding protein-like II"/>
    <property type="match status" value="1"/>
</dbReference>
<protein>
    <submittedName>
        <fullName evidence="6">Oligopeptide-binding protein OppA</fullName>
    </submittedName>
</protein>
<evidence type="ECO:0000256" key="2">
    <source>
        <dbReference type="ARBA" id="ARBA00005695"/>
    </source>
</evidence>
<dbReference type="EMBL" id="VSSQ01036647">
    <property type="protein sequence ID" value="MPM89173.1"/>
    <property type="molecule type" value="Genomic_DNA"/>
</dbReference>
<proteinExistence type="inferred from homology"/>
<evidence type="ECO:0000313" key="6">
    <source>
        <dbReference type="EMBL" id="MPM89173.1"/>
    </source>
</evidence>
<comment type="subcellular location">
    <subcellularLocation>
        <location evidence="1">Cell envelope</location>
    </subcellularLocation>
</comment>
<evidence type="ECO:0000259" key="5">
    <source>
        <dbReference type="Pfam" id="PF00496"/>
    </source>
</evidence>
<accession>A0A645DK23</accession>
<reference evidence="6" key="1">
    <citation type="submission" date="2019-08" db="EMBL/GenBank/DDBJ databases">
        <authorList>
            <person name="Kucharzyk K."/>
            <person name="Murdoch R.W."/>
            <person name="Higgins S."/>
            <person name="Loffler F."/>
        </authorList>
    </citation>
    <scope>NUCLEOTIDE SEQUENCE</scope>
</reference>
<organism evidence="6">
    <name type="scientific">bioreactor metagenome</name>
    <dbReference type="NCBI Taxonomy" id="1076179"/>
    <lineage>
        <taxon>unclassified sequences</taxon>
        <taxon>metagenomes</taxon>
        <taxon>ecological metagenomes</taxon>
    </lineage>
</organism>
<keyword evidence="3" id="KW-0813">Transport</keyword>
<dbReference type="InterPro" id="IPR039424">
    <property type="entry name" value="SBP_5"/>
</dbReference>
<name>A0A645DK23_9ZZZZ</name>
<keyword evidence="4" id="KW-0732">Signal</keyword>
<dbReference type="InterPro" id="IPR000914">
    <property type="entry name" value="SBP_5_dom"/>
</dbReference>
<dbReference type="CDD" id="cd08504">
    <property type="entry name" value="PBP2_OppA"/>
    <property type="match status" value="1"/>
</dbReference>
<evidence type="ECO:0000256" key="3">
    <source>
        <dbReference type="ARBA" id="ARBA00022448"/>
    </source>
</evidence>
<comment type="caution">
    <text evidence="6">The sequence shown here is derived from an EMBL/GenBank/DDBJ whole genome shotgun (WGS) entry which is preliminary data.</text>
</comment>
<evidence type="ECO:0000256" key="1">
    <source>
        <dbReference type="ARBA" id="ARBA00004196"/>
    </source>
</evidence>
<dbReference type="GO" id="GO:0030313">
    <property type="term" value="C:cell envelope"/>
    <property type="evidence" value="ECO:0007669"/>
    <property type="project" value="UniProtKB-SubCell"/>
</dbReference>
<comment type="similarity">
    <text evidence="2">Belongs to the bacterial solute-binding protein 5 family.</text>
</comment>
<dbReference type="SUPFAM" id="SSF53850">
    <property type="entry name" value="Periplasmic binding protein-like II"/>
    <property type="match status" value="1"/>
</dbReference>
<dbReference type="GO" id="GO:0015833">
    <property type="term" value="P:peptide transport"/>
    <property type="evidence" value="ECO:0007669"/>
    <property type="project" value="TreeGrafter"/>
</dbReference>
<dbReference type="Pfam" id="PF00496">
    <property type="entry name" value="SBP_bac_5"/>
    <property type="match status" value="1"/>
</dbReference>
<gene>
    <name evidence="6" type="primary">oppA_12</name>
    <name evidence="6" type="ORF">SDC9_136281</name>
</gene>
<dbReference type="PANTHER" id="PTHR30290:SF10">
    <property type="entry name" value="PERIPLASMIC OLIGOPEPTIDE-BINDING PROTEIN-RELATED"/>
    <property type="match status" value="1"/>
</dbReference>
<dbReference type="GO" id="GO:1904680">
    <property type="term" value="F:peptide transmembrane transporter activity"/>
    <property type="evidence" value="ECO:0007669"/>
    <property type="project" value="TreeGrafter"/>
</dbReference>